<sequence length="220" mass="24403">MKVFEKVRIVIVLVLGIMALGLLTWGIGKAYLELVGQSRSVKVERVNDLILPEAKFWTCQVGVFQSESNARLRKEQLKVLSINAEVINKNPWTVSVGLGHSPDDLKGLKQSLIEKGIPTVPKQMVLSERTFRVAGNGSQLTAELLTNVNSMLQEGLTTQALAKEKQSWDSKAGDNPPKDLQGLHLVYNQLRGKTSLEEQYTLGLSLYSESQRIINKFSGK</sequence>
<evidence type="ECO:0008006" key="4">
    <source>
        <dbReference type="Google" id="ProtNLM"/>
    </source>
</evidence>
<evidence type="ECO:0000313" key="3">
    <source>
        <dbReference type="Proteomes" id="UP000186102"/>
    </source>
</evidence>
<accession>A0A1Q8QX34</accession>
<dbReference type="InterPro" id="IPR036680">
    <property type="entry name" value="SPOR-like_sf"/>
</dbReference>
<dbReference type="RefSeq" id="WP_075364825.1">
    <property type="nucleotide sequence ID" value="NZ_MLBF01000013.1"/>
</dbReference>
<dbReference type="OrthoDB" id="1794740at2"/>
<dbReference type="STRING" id="1888891.DSOL_2188"/>
<protein>
    <recommendedName>
        <fullName evidence="4">SPOR domain-containing protein</fullName>
    </recommendedName>
</protein>
<proteinExistence type="predicted"/>
<dbReference type="AlphaFoldDB" id="A0A1Q8QX34"/>
<name>A0A1Q8QX34_9FIRM</name>
<comment type="caution">
    <text evidence="2">The sequence shown here is derived from an EMBL/GenBank/DDBJ whole genome shotgun (WGS) entry which is preliminary data.</text>
</comment>
<dbReference type="Proteomes" id="UP000186102">
    <property type="component" value="Unassembled WGS sequence"/>
</dbReference>
<gene>
    <name evidence="2" type="ORF">DSOL_2188</name>
</gene>
<keyword evidence="1" id="KW-0472">Membrane</keyword>
<evidence type="ECO:0000313" key="2">
    <source>
        <dbReference type="EMBL" id="OLN31893.1"/>
    </source>
</evidence>
<reference evidence="2 3" key="1">
    <citation type="submission" date="2016-09" db="EMBL/GenBank/DDBJ databases">
        <title>Complete genome of Desulfosporosinus sp. OL.</title>
        <authorList>
            <person name="Mardanov A."/>
            <person name="Beletsky A."/>
            <person name="Panova A."/>
            <person name="Karnachuk O."/>
            <person name="Ravin N."/>
        </authorList>
    </citation>
    <scope>NUCLEOTIDE SEQUENCE [LARGE SCALE GENOMIC DNA]</scope>
    <source>
        <strain evidence="2 3">OL</strain>
    </source>
</reference>
<dbReference type="EMBL" id="MLBF01000013">
    <property type="protein sequence ID" value="OLN31893.1"/>
    <property type="molecule type" value="Genomic_DNA"/>
</dbReference>
<evidence type="ECO:0000256" key="1">
    <source>
        <dbReference type="SAM" id="Phobius"/>
    </source>
</evidence>
<dbReference type="SUPFAM" id="SSF110997">
    <property type="entry name" value="Sporulation related repeat"/>
    <property type="match status" value="1"/>
</dbReference>
<feature type="transmembrane region" description="Helical" evidence="1">
    <location>
        <begin position="7"/>
        <end position="28"/>
    </location>
</feature>
<organism evidence="2 3">
    <name type="scientific">Desulfosporosinus metallidurans</name>
    <dbReference type="NCBI Taxonomy" id="1888891"/>
    <lineage>
        <taxon>Bacteria</taxon>
        <taxon>Bacillati</taxon>
        <taxon>Bacillota</taxon>
        <taxon>Clostridia</taxon>
        <taxon>Eubacteriales</taxon>
        <taxon>Desulfitobacteriaceae</taxon>
        <taxon>Desulfosporosinus</taxon>
    </lineage>
</organism>
<keyword evidence="3" id="KW-1185">Reference proteome</keyword>
<keyword evidence="1" id="KW-1133">Transmembrane helix</keyword>
<dbReference type="GO" id="GO:0042834">
    <property type="term" value="F:peptidoglycan binding"/>
    <property type="evidence" value="ECO:0007669"/>
    <property type="project" value="InterPro"/>
</dbReference>
<keyword evidence="1" id="KW-0812">Transmembrane</keyword>